<sequence>MQVSNDLVMPFIGSIPPHDPADISPNSLAGGSEPLSSSAAPATAMVIDSVTMDSTVDDTPSPKFPGPPSIASLSHSENSPTASKNDSAPHSPVVKARKIPHSANEASAQDLLILEMRDAGEPWPKINAAFEKLTGHKPSGAALQKRYRRMKSNFSQASSKLQGVADSNADAGGASQDHTTNSTHSAGDFISLESEIESKKTAISSTSDSPKGPVDLGSLAQRFNCYDEESLRDIILTSRFLNPWAEFRDLFLLTGNPCGPPYRVTAELERTTLGYVKEVGASPYDWPDEDEVRRWGALEHYGCIIYKIYRTFAAKLGPLHNAFRGKNGLEAVQNVATLVYYVEKEYYEAFQSRPSELVRGIEERKPTKIPRLSPIPYVRALERLGGNTTENVRHYTSMTAERWLNKLTDKKELLRFVTDEETLVEEIPITDLKQFALKVLMRTVEGTNDRGVLYDLIEGNPTEVEELKELALRTLPGRLASVLDKAKLIAFIKEHDLEDEDDGAGMVVMSLSTVLPGSRIAEAMSNLMDVD</sequence>
<name>A0A6A6RA75_9PEZI</name>
<proteinExistence type="predicted"/>
<feature type="compositionally biased region" description="Polar residues" evidence="1">
    <location>
        <begin position="24"/>
        <end position="40"/>
    </location>
</feature>
<dbReference type="EMBL" id="MU004183">
    <property type="protein sequence ID" value="KAF2500670.1"/>
    <property type="molecule type" value="Genomic_DNA"/>
</dbReference>
<feature type="region of interest" description="Disordered" evidence="1">
    <location>
        <begin position="152"/>
        <end position="185"/>
    </location>
</feature>
<evidence type="ECO:0000313" key="3">
    <source>
        <dbReference type="Proteomes" id="UP000799750"/>
    </source>
</evidence>
<keyword evidence="3" id="KW-1185">Reference proteome</keyword>
<feature type="compositionally biased region" description="Polar residues" evidence="1">
    <location>
        <begin position="71"/>
        <end position="88"/>
    </location>
</feature>
<reference evidence="2" key="1">
    <citation type="journal article" date="2020" name="Stud. Mycol.">
        <title>101 Dothideomycetes genomes: a test case for predicting lifestyles and emergence of pathogens.</title>
        <authorList>
            <person name="Haridas S."/>
            <person name="Albert R."/>
            <person name="Binder M."/>
            <person name="Bloem J."/>
            <person name="Labutti K."/>
            <person name="Salamov A."/>
            <person name="Andreopoulos B."/>
            <person name="Baker S."/>
            <person name="Barry K."/>
            <person name="Bills G."/>
            <person name="Bluhm B."/>
            <person name="Cannon C."/>
            <person name="Castanera R."/>
            <person name="Culley D."/>
            <person name="Daum C."/>
            <person name="Ezra D."/>
            <person name="Gonzalez J."/>
            <person name="Henrissat B."/>
            <person name="Kuo A."/>
            <person name="Liang C."/>
            <person name="Lipzen A."/>
            <person name="Lutzoni F."/>
            <person name="Magnuson J."/>
            <person name="Mondo S."/>
            <person name="Nolan M."/>
            <person name="Ohm R."/>
            <person name="Pangilinan J."/>
            <person name="Park H.-J."/>
            <person name="Ramirez L."/>
            <person name="Alfaro M."/>
            <person name="Sun H."/>
            <person name="Tritt A."/>
            <person name="Yoshinaga Y."/>
            <person name="Zwiers L.-H."/>
            <person name="Turgeon B."/>
            <person name="Goodwin S."/>
            <person name="Spatafora J."/>
            <person name="Crous P."/>
            <person name="Grigoriev I."/>
        </authorList>
    </citation>
    <scope>NUCLEOTIDE SEQUENCE</scope>
    <source>
        <strain evidence="2">CBS 269.34</strain>
    </source>
</reference>
<feature type="compositionally biased region" description="Low complexity" evidence="1">
    <location>
        <begin position="46"/>
        <end position="61"/>
    </location>
</feature>
<evidence type="ECO:0000256" key="1">
    <source>
        <dbReference type="SAM" id="MobiDB-lite"/>
    </source>
</evidence>
<feature type="compositionally biased region" description="Polar residues" evidence="1">
    <location>
        <begin position="176"/>
        <end position="185"/>
    </location>
</feature>
<gene>
    <name evidence="2" type="ORF">BU16DRAFT_557128</name>
</gene>
<organism evidence="2 3">
    <name type="scientific">Lophium mytilinum</name>
    <dbReference type="NCBI Taxonomy" id="390894"/>
    <lineage>
        <taxon>Eukaryota</taxon>
        <taxon>Fungi</taxon>
        <taxon>Dikarya</taxon>
        <taxon>Ascomycota</taxon>
        <taxon>Pezizomycotina</taxon>
        <taxon>Dothideomycetes</taxon>
        <taxon>Pleosporomycetidae</taxon>
        <taxon>Mytilinidiales</taxon>
        <taxon>Mytilinidiaceae</taxon>
        <taxon>Lophium</taxon>
    </lineage>
</organism>
<feature type="compositionally biased region" description="Polar residues" evidence="1">
    <location>
        <begin position="152"/>
        <end position="161"/>
    </location>
</feature>
<dbReference type="OrthoDB" id="4187552at2759"/>
<dbReference type="AlphaFoldDB" id="A0A6A6RA75"/>
<protein>
    <submittedName>
        <fullName evidence="2">Uncharacterized protein</fullName>
    </submittedName>
</protein>
<accession>A0A6A6RA75</accession>
<evidence type="ECO:0000313" key="2">
    <source>
        <dbReference type="EMBL" id="KAF2500670.1"/>
    </source>
</evidence>
<dbReference type="Proteomes" id="UP000799750">
    <property type="component" value="Unassembled WGS sequence"/>
</dbReference>
<feature type="region of interest" description="Disordered" evidence="1">
    <location>
        <begin position="15"/>
        <end position="102"/>
    </location>
</feature>